<evidence type="ECO:0000313" key="2">
    <source>
        <dbReference type="EMBL" id="KRT78605.1"/>
    </source>
</evidence>
<dbReference type="Proteomes" id="UP000051574">
    <property type="component" value="Unassembled WGS sequence"/>
</dbReference>
<feature type="compositionally biased region" description="Polar residues" evidence="1">
    <location>
        <begin position="469"/>
        <end position="478"/>
    </location>
</feature>
<dbReference type="InterPro" id="IPR016095">
    <property type="entry name" value="Ribosomal_uL1_3-a/b-sand"/>
</dbReference>
<dbReference type="GO" id="GO:0005840">
    <property type="term" value="C:ribosome"/>
    <property type="evidence" value="ECO:0007669"/>
    <property type="project" value="UniProtKB-KW"/>
</dbReference>
<sequence>MGKIKKVVSNDKKINKSDKSLKTIKKNKIVKKNRTTNLGAILSSSKNPPKKLKDVGINLPKSIKKVKTNTGKPAKSPKIKSKTIIAANKDATSPKKKKTAKLKEKPVDNGEVVMQIVSNNKLKKNKEPTLEKLKENKVKKPLKSKTPRFKVKTAQIFNQKPPKTENDDNLSINIQEDTVRSGIKALFKVVEEAKSNKTLFDDEIPIFLHFCLVKIGKTPSRTVRFQLKHSLLGDSGEICLITDDVRGHPRKEFEKTIEHYEDLLKEKAVTNIKKIIPLYQLKTEYSEFELKRKLVELYDMFLVDGKISKYTVKNLGKIFMEKRKLPIPVHMNVANLKDHFDFSVRKTSLNIHPHGDNFVVQIAHSDMTEDQIYENFEEACANLAKLIPGGWANIRLLNLKTPKSLAIPVYYTLKNPSGLPIPVIKPKRPKAFKKVSGELSTAYDREVEVLPSGDVKLKEAPLKKKNKRGNQSATTNGVCNDEPIESDEEYGRIYKQVEKLDKQVKSPNAQLKTKILKKQSLKMKAKQQRNKKSKGLNKSQAIASKKVKKTKTKIQIPNKGKKGDVKKNKGNVKKNKKLKNQATKVK</sequence>
<feature type="compositionally biased region" description="Basic residues" evidence="1">
    <location>
        <begin position="568"/>
        <end position="586"/>
    </location>
</feature>
<comment type="caution">
    <text evidence="2">The sequence shown here is derived from an EMBL/GenBank/DDBJ whole genome shotgun (WGS) entry which is preliminary data.</text>
</comment>
<keyword evidence="2" id="KW-0689">Ribosomal protein</keyword>
<dbReference type="Gene3D" id="3.40.50.790">
    <property type="match status" value="1"/>
</dbReference>
<feature type="region of interest" description="Disordered" evidence="1">
    <location>
        <begin position="518"/>
        <end position="586"/>
    </location>
</feature>
<organism evidence="2 3">
    <name type="scientific">Oryctes borbonicus</name>
    <dbReference type="NCBI Taxonomy" id="1629725"/>
    <lineage>
        <taxon>Eukaryota</taxon>
        <taxon>Metazoa</taxon>
        <taxon>Ecdysozoa</taxon>
        <taxon>Arthropoda</taxon>
        <taxon>Hexapoda</taxon>
        <taxon>Insecta</taxon>
        <taxon>Pterygota</taxon>
        <taxon>Neoptera</taxon>
        <taxon>Endopterygota</taxon>
        <taxon>Coleoptera</taxon>
        <taxon>Polyphaga</taxon>
        <taxon>Scarabaeiformia</taxon>
        <taxon>Scarabaeidae</taxon>
        <taxon>Dynastinae</taxon>
        <taxon>Oryctes</taxon>
    </lineage>
</organism>
<dbReference type="AlphaFoldDB" id="A0A0T6AUJ1"/>
<dbReference type="Pfam" id="PF00687">
    <property type="entry name" value="Ribosomal_L1"/>
    <property type="match status" value="1"/>
</dbReference>
<name>A0A0T6AUJ1_9SCAR</name>
<dbReference type="CDD" id="cd00403">
    <property type="entry name" value="Ribosomal_L1"/>
    <property type="match status" value="1"/>
</dbReference>
<reference evidence="2 3" key="1">
    <citation type="submission" date="2015-09" db="EMBL/GenBank/DDBJ databases">
        <title>Draft genome of the scarab beetle Oryctes borbonicus.</title>
        <authorList>
            <person name="Meyer J.M."/>
            <person name="Markov G.V."/>
            <person name="Baskaran P."/>
            <person name="Herrmann M."/>
            <person name="Sommer R.J."/>
            <person name="Roedelsperger C."/>
        </authorList>
    </citation>
    <scope>NUCLEOTIDE SEQUENCE [LARGE SCALE GENOMIC DNA]</scope>
    <source>
        <strain evidence="2">OB123</strain>
        <tissue evidence="2">Whole animal</tissue>
    </source>
</reference>
<proteinExistence type="predicted"/>
<accession>A0A0T6AUJ1</accession>
<feature type="compositionally biased region" description="Basic residues" evidence="1">
    <location>
        <begin position="518"/>
        <end position="535"/>
    </location>
</feature>
<dbReference type="InterPro" id="IPR028364">
    <property type="entry name" value="Ribosomal_uL1/biogenesis"/>
</dbReference>
<dbReference type="SUPFAM" id="SSF56808">
    <property type="entry name" value="Ribosomal protein L1"/>
    <property type="match status" value="1"/>
</dbReference>
<protein>
    <submittedName>
        <fullName evidence="2">Ribosomal protein</fullName>
    </submittedName>
</protein>
<dbReference type="InterPro" id="IPR023674">
    <property type="entry name" value="Ribosomal_uL1-like"/>
</dbReference>
<dbReference type="OrthoDB" id="10251727at2759"/>
<gene>
    <name evidence="2" type="ORF">AMK59_8380</name>
</gene>
<evidence type="ECO:0000313" key="3">
    <source>
        <dbReference type="Proteomes" id="UP000051574"/>
    </source>
</evidence>
<keyword evidence="2" id="KW-0687">Ribonucleoprotein</keyword>
<dbReference type="EMBL" id="LJIG01022809">
    <property type="protein sequence ID" value="KRT78605.1"/>
    <property type="molecule type" value="Genomic_DNA"/>
</dbReference>
<evidence type="ECO:0000256" key="1">
    <source>
        <dbReference type="SAM" id="MobiDB-lite"/>
    </source>
</evidence>
<keyword evidence="3" id="KW-1185">Reference proteome</keyword>
<feature type="region of interest" description="Disordered" evidence="1">
    <location>
        <begin position="462"/>
        <end position="483"/>
    </location>
</feature>